<gene>
    <name evidence="10" type="ORF">AC578_5884</name>
</gene>
<dbReference type="GO" id="GO:0003676">
    <property type="term" value="F:nucleic acid binding"/>
    <property type="evidence" value="ECO:0007669"/>
    <property type="project" value="InterPro"/>
</dbReference>
<evidence type="ECO:0000256" key="3">
    <source>
        <dbReference type="ARBA" id="ARBA00022694"/>
    </source>
</evidence>
<dbReference type="EMBL" id="LFZN01000075">
    <property type="protein sequence ID" value="KXT00356.1"/>
    <property type="molecule type" value="Genomic_DNA"/>
</dbReference>
<proteinExistence type="inferred from homology"/>
<evidence type="ECO:0000256" key="5">
    <source>
        <dbReference type="ARBA" id="ARBA00032432"/>
    </source>
</evidence>
<dbReference type="Proteomes" id="UP000070133">
    <property type="component" value="Unassembled WGS sequence"/>
</dbReference>
<dbReference type="InterPro" id="IPR011856">
    <property type="entry name" value="tRNA_endonuc-like_dom_sf"/>
</dbReference>
<comment type="caution">
    <text evidence="10">The sequence shown here is derived from an EMBL/GenBank/DDBJ whole genome shotgun (WGS) entry which is preliminary data.</text>
</comment>
<sequence>MNVGFKFKLSATKSARTLMAFGLPHAFFMHLTSHRKTHIAGPSLYRTTDAQYSTFDCNLQLGINEMAATAAPNGHPVESTEAGKAANGAVSTPEKRQQNRPRRPNYNLIHSKPLPLETYPLPPFHPTNPISLLQLAYTFLSQLLAPPSSHPTSRYVGYFSLETRSVHVTDPQHARALWEMGFFGKGTLSRSEPSWIDREKARLKAQNAGPGTAEEATNLRRQRRRLFKLERDRAEKERVQTQRLVEQGKLDPKVLHEGDALLTTAAIAEARVNAAMQQNGMPLEARAASGEPDSDDEAEEMPEPVVENQEHLQLTLEEAFFLTYGLGVLEVRSSAPALSPLKETAYDARQLIQHFAAQGFFPPKTIPYKPVPDDKFLLNYVVYHHFRSLGWVVRPGVKFSADYMLYLRGPVFSHAEFAVIIFPAYTDPYWNTEEGKARRRIKEQHDWWWLHCVNRVQSAVLKTLVMCYVDVPPPVEGEIDDIGAFLKSYKVREFIIKRWVANRQRD</sequence>
<dbReference type="GO" id="GO:0000213">
    <property type="term" value="F:tRNA-intron lyase activity"/>
    <property type="evidence" value="ECO:0007669"/>
    <property type="project" value="UniProtKB-EC"/>
</dbReference>
<protein>
    <recommendedName>
        <fullName evidence="2">tRNA-intron lyase</fullName>
        <ecNumber evidence="2">4.6.1.16</ecNumber>
    </recommendedName>
    <alternativeName>
        <fullName evidence="5">tRNA-intron endonuclease Sen2</fullName>
    </alternativeName>
</protein>
<feature type="domain" description="tRNA intron endonuclease catalytic" evidence="9">
    <location>
        <begin position="376"/>
        <end position="469"/>
    </location>
</feature>
<evidence type="ECO:0000256" key="6">
    <source>
        <dbReference type="ARBA" id="ARBA00034031"/>
    </source>
</evidence>
<dbReference type="Pfam" id="PF01974">
    <property type="entry name" value="tRNA_int_endo"/>
    <property type="match status" value="1"/>
</dbReference>
<organism evidence="10 11">
    <name type="scientific">Pseudocercospora eumusae</name>
    <dbReference type="NCBI Taxonomy" id="321146"/>
    <lineage>
        <taxon>Eukaryota</taxon>
        <taxon>Fungi</taxon>
        <taxon>Dikarya</taxon>
        <taxon>Ascomycota</taxon>
        <taxon>Pezizomycotina</taxon>
        <taxon>Dothideomycetes</taxon>
        <taxon>Dothideomycetidae</taxon>
        <taxon>Mycosphaerellales</taxon>
        <taxon>Mycosphaerellaceae</taxon>
        <taxon>Pseudocercospora</taxon>
    </lineage>
</organism>
<evidence type="ECO:0000256" key="1">
    <source>
        <dbReference type="ARBA" id="ARBA00008078"/>
    </source>
</evidence>
<dbReference type="InterPro" id="IPR036167">
    <property type="entry name" value="tRNA_intron_Endo_cat-like_sf"/>
</dbReference>
<dbReference type="FunFam" id="3.40.1350.10:FF:000007">
    <property type="entry name" value="tRNA-splicing endonuclease subunit Sen2"/>
    <property type="match status" value="1"/>
</dbReference>
<dbReference type="GO" id="GO:0005737">
    <property type="term" value="C:cytoplasm"/>
    <property type="evidence" value="ECO:0007669"/>
    <property type="project" value="TreeGrafter"/>
</dbReference>
<name>A0A139HD59_9PEZI</name>
<dbReference type="Gene3D" id="3.40.1350.10">
    <property type="match status" value="1"/>
</dbReference>
<evidence type="ECO:0000313" key="10">
    <source>
        <dbReference type="EMBL" id="KXT00356.1"/>
    </source>
</evidence>
<feature type="compositionally biased region" description="Acidic residues" evidence="8">
    <location>
        <begin position="292"/>
        <end position="302"/>
    </location>
</feature>
<evidence type="ECO:0000256" key="4">
    <source>
        <dbReference type="ARBA" id="ARBA00023239"/>
    </source>
</evidence>
<feature type="region of interest" description="Disordered" evidence="8">
    <location>
        <begin position="71"/>
        <end position="108"/>
    </location>
</feature>
<evidence type="ECO:0000256" key="8">
    <source>
        <dbReference type="SAM" id="MobiDB-lite"/>
    </source>
</evidence>
<keyword evidence="3" id="KW-0819">tRNA processing</keyword>
<reference evidence="10 11" key="1">
    <citation type="submission" date="2015-07" db="EMBL/GenBank/DDBJ databases">
        <title>Comparative genomics of the Sigatoka disease complex on banana suggests a link between parallel evolutionary changes in Pseudocercospora fijiensis and Pseudocercospora eumusae and increased virulence on the banana host.</title>
        <authorList>
            <person name="Chang T.-C."/>
            <person name="Salvucci A."/>
            <person name="Crous P.W."/>
            <person name="Stergiopoulos I."/>
        </authorList>
    </citation>
    <scope>NUCLEOTIDE SEQUENCE [LARGE SCALE GENOMIC DNA]</scope>
    <source>
        <strain evidence="10 11">CBS 114824</strain>
    </source>
</reference>
<dbReference type="InterPro" id="IPR006676">
    <property type="entry name" value="tRNA_splic"/>
</dbReference>
<dbReference type="SUPFAM" id="SSF53032">
    <property type="entry name" value="tRNA-intron endonuclease catalytic domain-like"/>
    <property type="match status" value="1"/>
</dbReference>
<evidence type="ECO:0000313" key="11">
    <source>
        <dbReference type="Proteomes" id="UP000070133"/>
    </source>
</evidence>
<comment type="similarity">
    <text evidence="1">Belongs to the tRNA-intron endonuclease family.</text>
</comment>
<dbReference type="AlphaFoldDB" id="A0A139HD59"/>
<evidence type="ECO:0000259" key="9">
    <source>
        <dbReference type="Pfam" id="PF01974"/>
    </source>
</evidence>
<dbReference type="OrthoDB" id="10249562at2759"/>
<dbReference type="STRING" id="321146.A0A139HD59"/>
<dbReference type="InterPro" id="IPR006677">
    <property type="entry name" value="tRNA_intron_Endonuc_cat-like"/>
</dbReference>
<feature type="active site" evidence="7">
    <location>
        <position position="406"/>
    </location>
</feature>
<feature type="region of interest" description="Disordered" evidence="8">
    <location>
        <begin position="284"/>
        <end position="303"/>
    </location>
</feature>
<dbReference type="InterPro" id="IPR016589">
    <property type="entry name" value="tRNA_splic_SEN2"/>
</dbReference>
<feature type="active site" evidence="7">
    <location>
        <position position="462"/>
    </location>
</feature>
<keyword evidence="4" id="KW-0456">Lyase</keyword>
<feature type="active site" evidence="7">
    <location>
        <position position="414"/>
    </location>
</feature>
<dbReference type="EC" id="4.6.1.16" evidence="2"/>
<accession>A0A139HD59</accession>
<dbReference type="CDD" id="cd22363">
    <property type="entry name" value="tRNA-intron_lyase_C"/>
    <property type="match status" value="1"/>
</dbReference>
<comment type="catalytic activity">
    <reaction evidence="6">
        <text>pretRNA = a 3'-half-tRNA molecule with a 5'-OH end + a 5'-half-tRNA molecule with a 2',3'-cyclic phosphate end + an intron with a 2',3'-cyclic phosphate and a 5'-hydroxyl terminus.</text>
        <dbReference type="EC" id="4.6.1.16"/>
    </reaction>
</comment>
<evidence type="ECO:0000256" key="2">
    <source>
        <dbReference type="ARBA" id="ARBA00012573"/>
    </source>
</evidence>
<dbReference type="PANTHER" id="PTHR21227:SF0">
    <property type="entry name" value="TRNA-SPLICING ENDONUCLEASE SUBUNIT SEN2"/>
    <property type="match status" value="1"/>
</dbReference>
<dbReference type="GO" id="GO:0000214">
    <property type="term" value="C:tRNA-intron endonuclease complex"/>
    <property type="evidence" value="ECO:0007669"/>
    <property type="project" value="InterPro"/>
</dbReference>
<dbReference type="GO" id="GO:0000379">
    <property type="term" value="P:tRNA-type intron splice site recognition and cleavage"/>
    <property type="evidence" value="ECO:0007669"/>
    <property type="project" value="TreeGrafter"/>
</dbReference>
<evidence type="ECO:0000256" key="7">
    <source>
        <dbReference type="PIRSR" id="PIRSR011789-1"/>
    </source>
</evidence>
<dbReference type="PIRSF" id="PIRSF011789">
    <property type="entry name" value="tRNA_splic_SEN2"/>
    <property type="match status" value="1"/>
</dbReference>
<keyword evidence="11" id="KW-1185">Reference proteome</keyword>
<dbReference type="PANTHER" id="PTHR21227">
    <property type="entry name" value="TRNA-SPLICING ENDONUCLEASE SUBUNIT SEN2"/>
    <property type="match status" value="1"/>
</dbReference>